<dbReference type="Pfam" id="PF18545">
    <property type="entry name" value="HalOD1"/>
    <property type="match status" value="2"/>
</dbReference>
<dbReference type="Proteomes" id="UP000830729">
    <property type="component" value="Plasmid unnamed3"/>
</dbReference>
<geneLocation type="plasmid" evidence="4 5">
    <name>unnamed3</name>
</geneLocation>
<feature type="region of interest" description="Disordered" evidence="1">
    <location>
        <begin position="1"/>
        <end position="46"/>
    </location>
</feature>
<feature type="compositionally biased region" description="Polar residues" evidence="1">
    <location>
        <begin position="21"/>
        <end position="39"/>
    </location>
</feature>
<sequence>MSKDGNIGKTSARGRYHATFDPTSEPASDAVVSSLSEMTGTEPDKLESMESIVDPIVFDALVRRSRRSLQFSFVYHEHNVTVDTGGEFRIQPPESSRTAYKVPLDRDESPSYAVIQAIAAVNGVEPTEMPPLHDSIDPDAFEAIFDPRSPSADISRLDWSQHAGRISGGRFMSKELHSSRAFEALSNRYRRQLLLAMFETNPQDDDDLNPLRLLKQGETTEDLDVTPVSLQHVHLPKLADMGFIEWDRESGELSKGPNWEEIAPLLRLMYDHQDELPDEWLSGVSSDE</sequence>
<dbReference type="AlphaFoldDB" id="A0A8U0I224"/>
<protein>
    <recommendedName>
        <fullName evidence="6">ArsR family transcriptional regulator</fullName>
    </recommendedName>
</protein>
<name>A0A8U0I224_9EURY</name>
<keyword evidence="4" id="KW-0614">Plasmid</keyword>
<dbReference type="KEGG" id="halx:M0R89_22055"/>
<proteinExistence type="predicted"/>
<accession>A0A8U0I224</accession>
<feature type="domain" description="Halobacterial output" evidence="2">
    <location>
        <begin position="24"/>
        <end position="92"/>
    </location>
</feature>
<evidence type="ECO:0000256" key="1">
    <source>
        <dbReference type="SAM" id="MobiDB-lite"/>
    </source>
</evidence>
<dbReference type="InterPro" id="IPR040624">
    <property type="entry name" value="HalOD1"/>
</dbReference>
<dbReference type="GeneID" id="72187944"/>
<reference evidence="4 5" key="1">
    <citation type="submission" date="2022-04" db="EMBL/GenBank/DDBJ databases">
        <title>Diverse halophilic archaea isolated from saline environments.</title>
        <authorList>
            <person name="Cui H.-L."/>
        </authorList>
    </citation>
    <scope>NUCLEOTIDE SEQUENCE [LARGE SCALE GENOMIC DNA]</scope>
    <source>
        <strain evidence="4 5">XZYJT49</strain>
        <plasmid evidence="4 5">unnamed3</plasmid>
    </source>
</reference>
<evidence type="ECO:0000259" key="3">
    <source>
        <dbReference type="Pfam" id="PF24035"/>
    </source>
</evidence>
<keyword evidence="5" id="KW-1185">Reference proteome</keyword>
<evidence type="ECO:0000259" key="2">
    <source>
        <dbReference type="Pfam" id="PF18545"/>
    </source>
</evidence>
<dbReference type="InterPro" id="IPR055768">
    <property type="entry name" value="DUF7344"/>
</dbReference>
<evidence type="ECO:0008006" key="6">
    <source>
        <dbReference type="Google" id="ProtNLM"/>
    </source>
</evidence>
<dbReference type="Pfam" id="PF24035">
    <property type="entry name" value="DUF7344"/>
    <property type="match status" value="1"/>
</dbReference>
<feature type="domain" description="Halobacterial output" evidence="2">
    <location>
        <begin position="107"/>
        <end position="150"/>
    </location>
</feature>
<feature type="domain" description="DUF7344" evidence="3">
    <location>
        <begin position="182"/>
        <end position="252"/>
    </location>
</feature>
<dbReference type="EMBL" id="CP096662">
    <property type="protein sequence ID" value="UPV77103.1"/>
    <property type="molecule type" value="Genomic_DNA"/>
</dbReference>
<organism evidence="4 5">
    <name type="scientific">Halorussus limi</name>
    <dbReference type="NCBI Taxonomy" id="2938695"/>
    <lineage>
        <taxon>Archaea</taxon>
        <taxon>Methanobacteriati</taxon>
        <taxon>Methanobacteriota</taxon>
        <taxon>Stenosarchaea group</taxon>
        <taxon>Halobacteria</taxon>
        <taxon>Halobacteriales</taxon>
        <taxon>Haladaptataceae</taxon>
        <taxon>Halorussus</taxon>
    </lineage>
</organism>
<evidence type="ECO:0000313" key="5">
    <source>
        <dbReference type="Proteomes" id="UP000830729"/>
    </source>
</evidence>
<dbReference type="RefSeq" id="WP_248653128.1">
    <property type="nucleotide sequence ID" value="NZ_CP096662.1"/>
</dbReference>
<evidence type="ECO:0000313" key="4">
    <source>
        <dbReference type="EMBL" id="UPV77103.1"/>
    </source>
</evidence>
<gene>
    <name evidence="4" type="ORF">M0R89_22055</name>
</gene>